<comment type="cofactor">
    <cofactor evidence="1">
        <name>Zn(2+)</name>
        <dbReference type="ChEBI" id="CHEBI:29105"/>
    </cofactor>
</comment>
<dbReference type="SUPFAM" id="SSF53927">
    <property type="entry name" value="Cytidine deaminase-like"/>
    <property type="match status" value="1"/>
</dbReference>
<dbReference type="Ensembl" id="ENSCCET00000017941.1">
    <property type="protein sequence ID" value="ENSCCEP00000011481.1"/>
    <property type="gene ID" value="ENSCCEG00000011210.1"/>
</dbReference>
<name>A0A8C0UT44_CYACU</name>
<keyword evidence="4" id="KW-0378">Hydrolase</keyword>
<dbReference type="PANTHER" id="PTHR13857">
    <property type="entry name" value="MRNA EDITING ENZYME"/>
    <property type="match status" value="1"/>
</dbReference>
<dbReference type="GO" id="GO:0008270">
    <property type="term" value="F:zinc ion binding"/>
    <property type="evidence" value="ECO:0007669"/>
    <property type="project" value="InterPro"/>
</dbReference>
<dbReference type="Proteomes" id="UP000694410">
    <property type="component" value="Unplaced"/>
</dbReference>
<dbReference type="InterPro" id="IPR002125">
    <property type="entry name" value="CMP_dCMP_dom"/>
</dbReference>
<dbReference type="GO" id="GO:0016554">
    <property type="term" value="P:cytidine to uridine editing"/>
    <property type="evidence" value="ECO:0007669"/>
    <property type="project" value="TreeGrafter"/>
</dbReference>
<dbReference type="GO" id="GO:0004126">
    <property type="term" value="F:cytidine deaminase activity"/>
    <property type="evidence" value="ECO:0007669"/>
    <property type="project" value="TreeGrafter"/>
</dbReference>
<evidence type="ECO:0000256" key="2">
    <source>
        <dbReference type="ARBA" id="ARBA00006576"/>
    </source>
</evidence>
<accession>A0A8C0UT44</accession>
<evidence type="ECO:0000313" key="8">
    <source>
        <dbReference type="Proteomes" id="UP000694410"/>
    </source>
</evidence>
<keyword evidence="3" id="KW-0479">Metal-binding</keyword>
<evidence type="ECO:0000313" key="7">
    <source>
        <dbReference type="Ensembl" id="ENSCCEP00000011481.1"/>
    </source>
</evidence>
<evidence type="ECO:0000256" key="3">
    <source>
        <dbReference type="ARBA" id="ARBA00022723"/>
    </source>
</evidence>
<dbReference type="PANTHER" id="PTHR13857:SF26">
    <property type="entry name" value="C-U-EDITING ENZYME APOBEC-1"/>
    <property type="match status" value="1"/>
</dbReference>
<proteinExistence type="inferred from homology"/>
<feature type="domain" description="CMP/dCMP-type deaminase" evidence="6">
    <location>
        <begin position="24"/>
        <end position="148"/>
    </location>
</feature>
<reference evidence="7" key="1">
    <citation type="submission" date="2025-08" db="UniProtKB">
        <authorList>
            <consortium name="Ensembl"/>
        </authorList>
    </citation>
    <scope>IDENTIFICATION</scope>
</reference>
<dbReference type="AlphaFoldDB" id="A0A8C0UT44"/>
<dbReference type="InterPro" id="IPR016192">
    <property type="entry name" value="APOBEC/CMP_deaminase_Zn-bd"/>
</dbReference>
<dbReference type="Pfam" id="PF18750">
    <property type="entry name" value="SNAD4"/>
    <property type="match status" value="1"/>
</dbReference>
<protein>
    <recommendedName>
        <fullName evidence="6">CMP/dCMP-type deaminase domain-containing protein</fullName>
    </recommendedName>
</protein>
<evidence type="ECO:0000256" key="1">
    <source>
        <dbReference type="ARBA" id="ARBA00001947"/>
    </source>
</evidence>
<keyword evidence="5" id="KW-0862">Zinc</keyword>
<comment type="similarity">
    <text evidence="2">Belongs to the cytidine and deoxycytidylate deaminase family.</text>
</comment>
<reference evidence="7" key="2">
    <citation type="submission" date="2025-09" db="UniProtKB">
        <authorList>
            <consortium name="Ensembl"/>
        </authorList>
    </citation>
    <scope>IDENTIFICATION</scope>
</reference>
<dbReference type="GO" id="GO:0005737">
    <property type="term" value="C:cytoplasm"/>
    <property type="evidence" value="ECO:0007669"/>
    <property type="project" value="TreeGrafter"/>
</dbReference>
<dbReference type="Gene3D" id="3.40.140.10">
    <property type="entry name" value="Cytidine Deaminase, domain 2"/>
    <property type="match status" value="1"/>
</dbReference>
<dbReference type="PROSITE" id="PS51747">
    <property type="entry name" value="CYT_DCMP_DEAMINASES_2"/>
    <property type="match status" value="1"/>
</dbReference>
<dbReference type="PROSITE" id="PS00903">
    <property type="entry name" value="CYT_DCMP_DEAMINASES_1"/>
    <property type="match status" value="1"/>
</dbReference>
<dbReference type="InterPro" id="IPR050610">
    <property type="entry name" value="APOBEC_Cyt_Deaminase"/>
</dbReference>
<organism evidence="7 8">
    <name type="scientific">Cyanistes caeruleus</name>
    <name type="common">Eurasian blue tit</name>
    <name type="synonym">Parus caeruleus</name>
    <dbReference type="NCBI Taxonomy" id="156563"/>
    <lineage>
        <taxon>Eukaryota</taxon>
        <taxon>Metazoa</taxon>
        <taxon>Chordata</taxon>
        <taxon>Craniata</taxon>
        <taxon>Vertebrata</taxon>
        <taxon>Euteleostomi</taxon>
        <taxon>Archelosauria</taxon>
        <taxon>Archosauria</taxon>
        <taxon>Dinosauria</taxon>
        <taxon>Saurischia</taxon>
        <taxon>Theropoda</taxon>
        <taxon>Coelurosauria</taxon>
        <taxon>Aves</taxon>
        <taxon>Neognathae</taxon>
        <taxon>Neoaves</taxon>
        <taxon>Telluraves</taxon>
        <taxon>Australaves</taxon>
        <taxon>Passeriformes</taxon>
        <taxon>Paridae</taxon>
        <taxon>Cyanistes</taxon>
    </lineage>
</organism>
<sequence>MLCLRRNPHSRLLSWTSLMPDPCSAVGPCMYISKWALREHFDPREYPRETYLLCELEWGRSSNFWQHWVRNDNDNDRHAEEYFLENIFEPRNNNFCNITWYLSWSPCPECCQVIQDFLETHHNVNIDIRVARLYYSDTARNHQGLRELDSSQGVTIDVMEEEDYEYCWETFIAGDVSYDFTPVDYRLAIWRNRLKLRTILTVSAV</sequence>
<dbReference type="InterPro" id="IPR016193">
    <property type="entry name" value="Cytidine_deaminase-like"/>
</dbReference>
<dbReference type="GO" id="GO:0003723">
    <property type="term" value="F:RNA binding"/>
    <property type="evidence" value="ECO:0007669"/>
    <property type="project" value="TreeGrafter"/>
</dbReference>
<evidence type="ECO:0000256" key="4">
    <source>
        <dbReference type="ARBA" id="ARBA00022801"/>
    </source>
</evidence>
<evidence type="ECO:0000259" key="6">
    <source>
        <dbReference type="PROSITE" id="PS51747"/>
    </source>
</evidence>
<dbReference type="GO" id="GO:0005634">
    <property type="term" value="C:nucleus"/>
    <property type="evidence" value="ECO:0007669"/>
    <property type="project" value="TreeGrafter"/>
</dbReference>
<keyword evidence="8" id="KW-1185">Reference proteome</keyword>
<evidence type="ECO:0000256" key="5">
    <source>
        <dbReference type="ARBA" id="ARBA00022833"/>
    </source>
</evidence>